<dbReference type="AlphaFoldDB" id="A0A016SAF7"/>
<dbReference type="InterPro" id="IPR026728">
    <property type="entry name" value="BLTP3A/B"/>
</dbReference>
<sequence length="761" mass="86070">MTSILKNQIIKHLSKFARNLKPEQISLDVLKGKSKLQFIELNEEVLTDVLELPPWLRIKQAFCTGVTVSVPWTKLKSAPVQIFIDEINVEVVLTSGPPHRKQDRPASALSDNASYGFADKVVEGLSLYINTVEINFDSDAFGGSFMLSRLSVESRTPGWQVAQDLRQTRISCPVINRALMFKQISWQLLRIEASAKTDRNEKRCTINAPLRLITSGGKIRLALKKNTIDGTVVNAQIHMLLEDILWVATLPQLRSAIAFSSYIMSLVRQSEKEYPPVAPLPTRPVETITPNGQDVTISNTFRAFDFDQTSHHLHIKKVDLHLCDDAHSSITYPPEWDIDSGAMQVTLYRVLVDIYPRTLASCDRRNWPRYSAPNDFTRWIETRLAQQFSIFCSDTDEAGRTRLVHCWPQLMSFNVVLRIHDLIIQCVSDATSKKDSLQNMFTSERHLRSLPNDQYIVHFEFANFNHPMSNTLPVPAPASFLQLGPFSILFDKRTLRWCLYIVHNISTAFEQSLGFEMEPIPHSDVRIDLLMPKVIIPFPAPSSDDRRFPLRLLISFSTLSLSNTRFDRDIFKPFEMLNKATINYASNAKLLGGGSTLTGDLMQLLGSNIPVGVSDLFWLRTSPAWVDTDHGVNTKSLPVISDVCFSGVILARPEQLNVYVEPTTQINAVVDHFQFIQLTRLSTSLSDFFDVLARDQKHFDSERSVPSPTVAVLVAIKQARASILLTMGLMPSPYDNCPTVTESVLECLSGSYRKYFEMFIR</sequence>
<dbReference type="OrthoDB" id="43807at2759"/>
<dbReference type="STRING" id="53326.A0A016SAF7"/>
<dbReference type="Pfam" id="PF24917">
    <property type="entry name" value="BLTP3A_B"/>
    <property type="match status" value="2"/>
</dbReference>
<proteinExistence type="predicted"/>
<dbReference type="Proteomes" id="UP000024635">
    <property type="component" value="Unassembled WGS sequence"/>
</dbReference>
<accession>A0A016SAF7</accession>
<dbReference type="EMBL" id="JARK01001595">
    <property type="protein sequence ID" value="EYB87648.1"/>
    <property type="molecule type" value="Genomic_DNA"/>
</dbReference>
<protein>
    <submittedName>
        <fullName evidence="1">Uncharacterized protein</fullName>
    </submittedName>
</protein>
<dbReference type="PANTHER" id="PTHR22774">
    <property type="entry name" value="CHOREIN N-TERMINAL DOMAIN-CONTAINING PROTEIN"/>
    <property type="match status" value="1"/>
</dbReference>
<evidence type="ECO:0000313" key="2">
    <source>
        <dbReference type="Proteomes" id="UP000024635"/>
    </source>
</evidence>
<evidence type="ECO:0000313" key="1">
    <source>
        <dbReference type="EMBL" id="EYB87648.1"/>
    </source>
</evidence>
<gene>
    <name evidence="1" type="primary">Acey_s0259.g495</name>
    <name evidence="1" type="synonym">Acey-C44H4.4</name>
    <name evidence="1" type="ORF">Y032_0259g495</name>
</gene>
<keyword evidence="2" id="KW-1185">Reference proteome</keyword>
<dbReference type="PANTHER" id="PTHR22774:SF11">
    <property type="entry name" value="CHOREIN N-TERMINAL DOMAIN-CONTAINING PROTEIN"/>
    <property type="match status" value="1"/>
</dbReference>
<name>A0A016SAF7_9BILA</name>
<comment type="caution">
    <text evidence="1">The sequence shown here is derived from an EMBL/GenBank/DDBJ whole genome shotgun (WGS) entry which is preliminary data.</text>
</comment>
<organism evidence="1 2">
    <name type="scientific">Ancylostoma ceylanicum</name>
    <dbReference type="NCBI Taxonomy" id="53326"/>
    <lineage>
        <taxon>Eukaryota</taxon>
        <taxon>Metazoa</taxon>
        <taxon>Ecdysozoa</taxon>
        <taxon>Nematoda</taxon>
        <taxon>Chromadorea</taxon>
        <taxon>Rhabditida</taxon>
        <taxon>Rhabditina</taxon>
        <taxon>Rhabditomorpha</taxon>
        <taxon>Strongyloidea</taxon>
        <taxon>Ancylostomatidae</taxon>
        <taxon>Ancylostomatinae</taxon>
        <taxon>Ancylostoma</taxon>
    </lineage>
</organism>
<reference evidence="2" key="1">
    <citation type="journal article" date="2015" name="Nat. Genet.">
        <title>The genome and transcriptome of the zoonotic hookworm Ancylostoma ceylanicum identify infection-specific gene families.</title>
        <authorList>
            <person name="Schwarz E.M."/>
            <person name="Hu Y."/>
            <person name="Antoshechkin I."/>
            <person name="Miller M.M."/>
            <person name="Sternberg P.W."/>
            <person name="Aroian R.V."/>
        </authorList>
    </citation>
    <scope>NUCLEOTIDE SEQUENCE</scope>
    <source>
        <strain evidence="2">HY135</strain>
    </source>
</reference>